<evidence type="ECO:0000313" key="6">
    <source>
        <dbReference type="Proteomes" id="UP000751614"/>
    </source>
</evidence>
<dbReference type="Gene3D" id="2.60.40.10">
    <property type="entry name" value="Immunoglobulins"/>
    <property type="match status" value="1"/>
</dbReference>
<dbReference type="RefSeq" id="WP_138838790.1">
    <property type="nucleotide sequence ID" value="NZ_VCNI01000003.1"/>
</dbReference>
<evidence type="ECO:0000256" key="3">
    <source>
        <dbReference type="ARBA" id="ARBA00022729"/>
    </source>
</evidence>
<keyword evidence="6" id="KW-1185">Reference proteome</keyword>
<dbReference type="Proteomes" id="UP000751614">
    <property type="component" value="Unassembled WGS sequence"/>
</dbReference>
<name>A0ABY2WHI7_9FLAO</name>
<protein>
    <recommendedName>
        <fullName evidence="4">SD-repeat containing protein B domain-containing protein</fullName>
    </recommendedName>
</protein>
<dbReference type="SUPFAM" id="SSF117074">
    <property type="entry name" value="Hypothetical protein PA1324"/>
    <property type="match status" value="1"/>
</dbReference>
<dbReference type="PROSITE" id="PS51257">
    <property type="entry name" value="PROKAR_LIPOPROTEIN"/>
    <property type="match status" value="1"/>
</dbReference>
<dbReference type="InterPro" id="IPR013783">
    <property type="entry name" value="Ig-like_fold"/>
</dbReference>
<gene>
    <name evidence="5" type="ORF">FGG15_17660</name>
</gene>
<feature type="domain" description="SD-repeat containing protein B" evidence="4">
    <location>
        <begin position="37"/>
        <end position="79"/>
    </location>
</feature>
<dbReference type="InterPro" id="IPR033764">
    <property type="entry name" value="Sdr_B"/>
</dbReference>
<proteinExistence type="predicted"/>
<keyword evidence="2" id="KW-0964">Secreted</keyword>
<organism evidence="5 6">
    <name type="scientific">Flagellimonas algicola</name>
    <dbReference type="NCBI Taxonomy" id="2583815"/>
    <lineage>
        <taxon>Bacteria</taxon>
        <taxon>Pseudomonadati</taxon>
        <taxon>Bacteroidota</taxon>
        <taxon>Flavobacteriia</taxon>
        <taxon>Flavobacteriales</taxon>
        <taxon>Flavobacteriaceae</taxon>
        <taxon>Flagellimonas</taxon>
    </lineage>
</organism>
<comment type="caution">
    <text evidence="5">The sequence shown here is derived from an EMBL/GenBank/DDBJ whole genome shotgun (WGS) entry which is preliminary data.</text>
</comment>
<dbReference type="Pfam" id="PF17210">
    <property type="entry name" value="SdrD_B"/>
    <property type="match status" value="1"/>
</dbReference>
<dbReference type="EMBL" id="VCNI01000003">
    <property type="protein sequence ID" value="TMU51046.1"/>
    <property type="molecule type" value="Genomic_DNA"/>
</dbReference>
<reference evidence="5 6" key="1">
    <citation type="submission" date="2019-05" db="EMBL/GenBank/DDBJ databases">
        <title>Flagellimonas sp. AsT0115, sp. nov., isolated from a marine red algae, Asparagopsis taxiformis.</title>
        <authorList>
            <person name="Kim J."/>
            <person name="Jeong S.E."/>
            <person name="Jeon C.O."/>
        </authorList>
    </citation>
    <scope>NUCLEOTIDE SEQUENCE [LARGE SCALE GENOMIC DNA]</scope>
    <source>
        <strain evidence="5 6">AsT0115</strain>
    </source>
</reference>
<evidence type="ECO:0000259" key="4">
    <source>
        <dbReference type="Pfam" id="PF17210"/>
    </source>
</evidence>
<evidence type="ECO:0000256" key="1">
    <source>
        <dbReference type="ARBA" id="ARBA00004613"/>
    </source>
</evidence>
<evidence type="ECO:0000256" key="2">
    <source>
        <dbReference type="ARBA" id="ARBA00022525"/>
    </source>
</evidence>
<keyword evidence="3" id="KW-0732">Signal</keyword>
<comment type="subcellular location">
    <subcellularLocation>
        <location evidence="1">Secreted</location>
    </subcellularLocation>
</comment>
<sequence>MKRVFYVILTLVLVVSCTKDDEGSIFGNASGDNGNILSGITVKLYSENTALLQQTTTDAEGNFNFTGLDAANYYVGATITVGDVVWDTGNTPQIVYVGGEVAKEVVLTLNQK</sequence>
<evidence type="ECO:0000313" key="5">
    <source>
        <dbReference type="EMBL" id="TMU51046.1"/>
    </source>
</evidence>
<accession>A0ABY2WHI7</accession>